<comment type="caution">
    <text evidence="1">The sequence shown here is derived from an EMBL/GenBank/DDBJ whole genome shotgun (WGS) entry which is preliminary data.</text>
</comment>
<evidence type="ECO:0000313" key="1">
    <source>
        <dbReference type="EMBL" id="MEU0712419.1"/>
    </source>
</evidence>
<evidence type="ECO:0000313" key="2">
    <source>
        <dbReference type="Proteomes" id="UP001550378"/>
    </source>
</evidence>
<dbReference type="Proteomes" id="UP001550378">
    <property type="component" value="Unassembled WGS sequence"/>
</dbReference>
<dbReference type="SUPFAM" id="SSF52540">
    <property type="entry name" value="P-loop containing nucleoside triphosphate hydrolases"/>
    <property type="match status" value="1"/>
</dbReference>
<dbReference type="RefSeq" id="WP_359656360.1">
    <property type="nucleotide sequence ID" value="NZ_JBEXZP010000128.1"/>
</dbReference>
<gene>
    <name evidence="1" type="ORF">ABZ508_34225</name>
</gene>
<dbReference type="EMBL" id="JBEXZR010000058">
    <property type="protein sequence ID" value="MEU0712419.1"/>
    <property type="molecule type" value="Genomic_DNA"/>
</dbReference>
<reference evidence="1 2" key="1">
    <citation type="submission" date="2024-06" db="EMBL/GenBank/DDBJ databases">
        <title>The Natural Products Discovery Center: Release of the First 8490 Sequenced Strains for Exploring Actinobacteria Biosynthetic Diversity.</title>
        <authorList>
            <person name="Kalkreuter E."/>
            <person name="Kautsar S.A."/>
            <person name="Yang D."/>
            <person name="Bader C.D."/>
            <person name="Teijaro C.N."/>
            <person name="Fluegel L."/>
            <person name="Davis C.M."/>
            <person name="Simpson J.R."/>
            <person name="Lauterbach L."/>
            <person name="Steele A.D."/>
            <person name="Gui C."/>
            <person name="Meng S."/>
            <person name="Li G."/>
            <person name="Viehrig K."/>
            <person name="Ye F."/>
            <person name="Su P."/>
            <person name="Kiefer A.F."/>
            <person name="Nichols A."/>
            <person name="Cepeda A.J."/>
            <person name="Yan W."/>
            <person name="Fan B."/>
            <person name="Jiang Y."/>
            <person name="Adhikari A."/>
            <person name="Zheng C.-J."/>
            <person name="Schuster L."/>
            <person name="Cowan T.M."/>
            <person name="Smanski M.J."/>
            <person name="Chevrette M.G."/>
            <person name="De Carvalho L.P.S."/>
            <person name="Shen B."/>
        </authorList>
    </citation>
    <scope>NUCLEOTIDE SEQUENCE [LARGE SCALE GENOMIC DNA]</scope>
    <source>
        <strain evidence="1 2">NPDC006337</strain>
    </source>
</reference>
<sequence length="247" mass="27358">MSKTLTEWAQGTGARPPIVACAAWKGGDGKSTHARELAYLLNAVLVDFDWDAGCSSRSMGYRHENYVRAPLRDAFSKGRTPTPITGRRKADLIPSYPDLVNEQPSRDEVTDHLERWARELGRPLVVDTHPGGCELTYGAVNAADTVVVPAVMVKESLNALEGMVDELTDYPLLITPNKVDSPPAWARRRLAEIVTRHEIPVGPLVYDEPWIRKRTINIAISSEPVAKRAARFVGSMDKLAEAVRNYE</sequence>
<keyword evidence="2" id="KW-1185">Reference proteome</keyword>
<proteinExistence type="predicted"/>
<name>A0ABV2WGD8_9ACTN</name>
<protein>
    <submittedName>
        <fullName evidence="1">ParA family protein</fullName>
    </submittedName>
</protein>
<dbReference type="InterPro" id="IPR027417">
    <property type="entry name" value="P-loop_NTPase"/>
</dbReference>
<accession>A0ABV2WGD8</accession>
<organism evidence="1 2">
    <name type="scientific">Streptomyces lavendulocolor</name>
    <dbReference type="NCBI Taxonomy" id="67316"/>
    <lineage>
        <taxon>Bacteria</taxon>
        <taxon>Bacillati</taxon>
        <taxon>Actinomycetota</taxon>
        <taxon>Actinomycetes</taxon>
        <taxon>Kitasatosporales</taxon>
        <taxon>Streptomycetaceae</taxon>
        <taxon>Streptomyces</taxon>
    </lineage>
</organism>
<dbReference type="Gene3D" id="3.40.50.300">
    <property type="entry name" value="P-loop containing nucleotide triphosphate hydrolases"/>
    <property type="match status" value="1"/>
</dbReference>